<dbReference type="GO" id="GO:0046872">
    <property type="term" value="F:metal ion binding"/>
    <property type="evidence" value="ECO:0007669"/>
    <property type="project" value="UniProtKB-KW"/>
</dbReference>
<dbReference type="GO" id="GO:0003676">
    <property type="term" value="F:nucleic acid binding"/>
    <property type="evidence" value="ECO:0007669"/>
    <property type="project" value="InterPro"/>
</dbReference>
<dbReference type="InterPro" id="IPR003154">
    <property type="entry name" value="S1/P1nuclease"/>
</dbReference>
<proteinExistence type="predicted"/>
<evidence type="ECO:0000256" key="2">
    <source>
        <dbReference type="ARBA" id="ARBA00022723"/>
    </source>
</evidence>
<protein>
    <submittedName>
        <fullName evidence="7">S1/P1 Nuclease</fullName>
    </submittedName>
</protein>
<dbReference type="PANTHER" id="PTHR33146:SF26">
    <property type="entry name" value="ENDONUCLEASE 4"/>
    <property type="match status" value="1"/>
</dbReference>
<dbReference type="STRING" id="450378.GCA_001661675_00588"/>
<evidence type="ECO:0000256" key="4">
    <source>
        <dbReference type="ARBA" id="ARBA00022801"/>
    </source>
</evidence>
<dbReference type="AlphaFoldDB" id="A0A1Z1FET4"/>
<keyword evidence="6" id="KW-0325">Glycoprotein</keyword>
<reference evidence="7 8" key="1">
    <citation type="submission" date="2017-01" db="EMBL/GenBank/DDBJ databases">
        <title>Complete genome sequence of esterase-producing bacterium Croceicoccus marinus E4A9.</title>
        <authorList>
            <person name="Wu Y.-H."/>
            <person name="Cheng H."/>
            <person name="Xu L."/>
            <person name="Huo Y.-Y."/>
            <person name="Wang C.-S."/>
            <person name="Xu X.-W."/>
        </authorList>
    </citation>
    <scope>NUCLEOTIDE SEQUENCE [LARGE SCALE GENOMIC DNA]</scope>
    <source>
        <strain evidence="7 8">E4A9</strain>
    </source>
</reference>
<keyword evidence="8" id="KW-1185">Reference proteome</keyword>
<dbReference type="EMBL" id="CP019602">
    <property type="protein sequence ID" value="ARU17197.1"/>
    <property type="molecule type" value="Genomic_DNA"/>
</dbReference>
<evidence type="ECO:0000313" key="7">
    <source>
        <dbReference type="EMBL" id="ARU17197.1"/>
    </source>
</evidence>
<keyword evidence="1" id="KW-0540">Nuclease</keyword>
<keyword evidence="3" id="KW-0255">Endonuclease</keyword>
<evidence type="ECO:0000256" key="3">
    <source>
        <dbReference type="ARBA" id="ARBA00022759"/>
    </source>
</evidence>
<evidence type="ECO:0000256" key="6">
    <source>
        <dbReference type="ARBA" id="ARBA00023180"/>
    </source>
</evidence>
<keyword evidence="5" id="KW-1015">Disulfide bond</keyword>
<evidence type="ECO:0000256" key="5">
    <source>
        <dbReference type="ARBA" id="ARBA00023157"/>
    </source>
</evidence>
<dbReference type="Gene3D" id="1.10.575.10">
    <property type="entry name" value="P1 Nuclease"/>
    <property type="match status" value="1"/>
</dbReference>
<dbReference type="KEGG" id="cman:A9D14_02950"/>
<dbReference type="GO" id="GO:0006308">
    <property type="term" value="P:DNA catabolic process"/>
    <property type="evidence" value="ECO:0007669"/>
    <property type="project" value="InterPro"/>
</dbReference>
<dbReference type="CDD" id="cd11010">
    <property type="entry name" value="S1-P1_nuclease"/>
    <property type="match status" value="1"/>
</dbReference>
<dbReference type="OrthoDB" id="267579at2"/>
<organism evidence="7 8">
    <name type="scientific">Croceicoccus marinus</name>
    <dbReference type="NCBI Taxonomy" id="450378"/>
    <lineage>
        <taxon>Bacteria</taxon>
        <taxon>Pseudomonadati</taxon>
        <taxon>Pseudomonadota</taxon>
        <taxon>Alphaproteobacteria</taxon>
        <taxon>Sphingomonadales</taxon>
        <taxon>Erythrobacteraceae</taxon>
        <taxon>Croceicoccus</taxon>
    </lineage>
</organism>
<sequence length="252" mass="27764">MAGALVASQPAMAWGANGHRIVGAIAQEYLSPQAHAAMLEILGSETLAEAGPWPDFMRSDPDEYWQKTASPWHYVTVPEGESYDEVGPPPQGDALTALQGFADTLRDPQSSLSDRQTALRFIVHLVGDLQQPMHVGSGDDRGGNDVKISWFGEPTNLHALWDSGLLDSQQLSYSEYAAWLNQDLTSQEMREWASPDPRAWIADSAAVRPGLYPADPDLGYEYNYKFKGLMEERLQKGGLRLAAFLNKVFAPE</sequence>
<dbReference type="Proteomes" id="UP000195807">
    <property type="component" value="Chromosome"/>
</dbReference>
<dbReference type="GO" id="GO:0016788">
    <property type="term" value="F:hydrolase activity, acting on ester bonds"/>
    <property type="evidence" value="ECO:0007669"/>
    <property type="project" value="InterPro"/>
</dbReference>
<dbReference type="PANTHER" id="PTHR33146">
    <property type="entry name" value="ENDONUCLEASE 4"/>
    <property type="match status" value="1"/>
</dbReference>
<dbReference type="InterPro" id="IPR008947">
    <property type="entry name" value="PLipase_C/P1_nuclease_dom_sf"/>
</dbReference>
<dbReference type="GO" id="GO:0004519">
    <property type="term" value="F:endonuclease activity"/>
    <property type="evidence" value="ECO:0007669"/>
    <property type="project" value="UniProtKB-KW"/>
</dbReference>
<dbReference type="SUPFAM" id="SSF48537">
    <property type="entry name" value="Phospholipase C/P1 nuclease"/>
    <property type="match status" value="1"/>
</dbReference>
<evidence type="ECO:0000313" key="8">
    <source>
        <dbReference type="Proteomes" id="UP000195807"/>
    </source>
</evidence>
<keyword evidence="2" id="KW-0479">Metal-binding</keyword>
<evidence type="ECO:0000256" key="1">
    <source>
        <dbReference type="ARBA" id="ARBA00022722"/>
    </source>
</evidence>
<keyword evidence="4" id="KW-0378">Hydrolase</keyword>
<accession>A0A1Z1FET4</accession>
<gene>
    <name evidence="7" type="ORF">A9D14_02950</name>
</gene>
<dbReference type="Pfam" id="PF02265">
    <property type="entry name" value="S1-P1_nuclease"/>
    <property type="match status" value="1"/>
</dbReference>
<name>A0A1Z1FET4_9SPHN</name>